<organism evidence="2 3">
    <name type="scientific">Candidatus Enterococcus willemsii</name>
    <dbReference type="NCBI Taxonomy" id="1857215"/>
    <lineage>
        <taxon>Bacteria</taxon>
        <taxon>Bacillati</taxon>
        <taxon>Bacillota</taxon>
        <taxon>Bacilli</taxon>
        <taxon>Lactobacillales</taxon>
        <taxon>Enterococcaceae</taxon>
        <taxon>Enterococcus</taxon>
    </lineage>
</organism>
<dbReference type="InterPro" id="IPR053737">
    <property type="entry name" value="Type_II_TA_Toxin"/>
</dbReference>
<proteinExistence type="predicted"/>
<dbReference type="PANTHER" id="PTHR39426:SF1">
    <property type="entry name" value="HOMOLOGY TO DEATH-ON-CURING PROTEIN OF PHAGE P1"/>
    <property type="match status" value="1"/>
</dbReference>
<protein>
    <recommendedName>
        <fullName evidence="1">Fido domain-containing protein</fullName>
    </recommendedName>
</protein>
<sequence>MSHKYLFIEEIIFFNKLQIETFSPAEPIGVADRNALEMIVEQPKATVFGGDVYKDISEKAGILFINLVKKHPFFNANKRTAAMALDVFLAMNGYHLELTNKMLADLTVEVAIFDGDFDQLKNNISSKIRNNLSSTESKE</sequence>
<dbReference type="NCBIfam" id="TIGR01550">
    <property type="entry name" value="DOC_P1"/>
    <property type="match status" value="1"/>
</dbReference>
<evidence type="ECO:0000313" key="3">
    <source>
        <dbReference type="Proteomes" id="UP000782705"/>
    </source>
</evidence>
<dbReference type="Pfam" id="PF02661">
    <property type="entry name" value="Fic"/>
    <property type="match status" value="1"/>
</dbReference>
<dbReference type="PANTHER" id="PTHR39426">
    <property type="entry name" value="HOMOLOGY TO DEATH-ON-CURING PROTEIN OF PHAGE P1"/>
    <property type="match status" value="1"/>
</dbReference>
<name>A0ABQ6YWC2_9ENTE</name>
<evidence type="ECO:0000313" key="2">
    <source>
        <dbReference type="EMBL" id="KAF1302001.1"/>
    </source>
</evidence>
<evidence type="ECO:0000259" key="1">
    <source>
        <dbReference type="PROSITE" id="PS51459"/>
    </source>
</evidence>
<dbReference type="PROSITE" id="PS51459">
    <property type="entry name" value="FIDO"/>
    <property type="match status" value="1"/>
</dbReference>
<feature type="domain" description="Fido" evidence="1">
    <location>
        <begin position="1"/>
        <end position="130"/>
    </location>
</feature>
<reference evidence="2 3" key="1">
    <citation type="submission" date="2016-06" db="EMBL/GenBank/DDBJ databases">
        <title>Four novel species of enterococci isolated from chicken manure.</title>
        <authorList>
            <person name="Van Tyne D."/>
        </authorList>
    </citation>
    <scope>NUCLEOTIDE SEQUENCE [LARGE SCALE GENOMIC DNA]</scope>
    <source>
        <strain evidence="2 3">CU12B</strain>
    </source>
</reference>
<dbReference type="Proteomes" id="UP000782705">
    <property type="component" value="Unassembled WGS sequence"/>
</dbReference>
<dbReference type="InterPro" id="IPR036597">
    <property type="entry name" value="Fido-like_dom_sf"/>
</dbReference>
<dbReference type="InterPro" id="IPR003812">
    <property type="entry name" value="Fido"/>
</dbReference>
<dbReference type="EMBL" id="MAEL01000054">
    <property type="protein sequence ID" value="KAF1302001.1"/>
    <property type="molecule type" value="Genomic_DNA"/>
</dbReference>
<accession>A0ABQ6YWC2</accession>
<gene>
    <name evidence="2" type="ORF">BAU17_01125</name>
</gene>
<keyword evidence="3" id="KW-1185">Reference proteome</keyword>
<dbReference type="Gene3D" id="1.20.120.1870">
    <property type="entry name" value="Fic/DOC protein, Fido domain"/>
    <property type="match status" value="1"/>
</dbReference>
<dbReference type="SUPFAM" id="SSF140931">
    <property type="entry name" value="Fic-like"/>
    <property type="match status" value="1"/>
</dbReference>
<dbReference type="RefSeq" id="WP_161902982.1">
    <property type="nucleotide sequence ID" value="NZ_MAEL01000054.1"/>
</dbReference>
<dbReference type="InterPro" id="IPR006440">
    <property type="entry name" value="Doc"/>
</dbReference>
<comment type="caution">
    <text evidence="2">The sequence shown here is derived from an EMBL/GenBank/DDBJ whole genome shotgun (WGS) entry which is preliminary data.</text>
</comment>